<name>A0A1A9WD78_9MUSC</name>
<reference evidence="2" key="2">
    <citation type="submission" date="2020-05" db="UniProtKB">
        <authorList>
            <consortium name="EnsemblMetazoa"/>
        </authorList>
    </citation>
    <scope>IDENTIFICATION</scope>
    <source>
        <strain evidence="2">IAEA</strain>
    </source>
</reference>
<feature type="signal peptide" evidence="1">
    <location>
        <begin position="1"/>
        <end position="18"/>
    </location>
</feature>
<evidence type="ECO:0000313" key="2">
    <source>
        <dbReference type="EnsemblMetazoa" id="GBRI015317-PA"/>
    </source>
</evidence>
<dbReference type="VEuPathDB" id="VectorBase:GBRI015317"/>
<dbReference type="Proteomes" id="UP000091820">
    <property type="component" value="Unassembled WGS sequence"/>
</dbReference>
<keyword evidence="1" id="KW-0732">Signal</keyword>
<sequence>MKFFTLLVVALLALNVSATRYHHEHAEISTETAYGHFWAGVEGLMHALEEVIPEPLYHFIHQIYEYMQTVYEMIPHELTTAFNNVCKTWPSYKQFFTPEFVNAADEFFHTMMSVFFPHEFYNFVENIYNHLPKITDLLSKEFLTTLSKHLEHIPVVRESMKQWMLVVEQLMSDAHTHSYKH</sequence>
<accession>A0A1A9WD78</accession>
<protein>
    <submittedName>
        <fullName evidence="2">Uncharacterized protein</fullName>
    </submittedName>
</protein>
<keyword evidence="3" id="KW-1185">Reference proteome</keyword>
<feature type="chain" id="PRO_5008400247" evidence="1">
    <location>
        <begin position="19"/>
        <end position="181"/>
    </location>
</feature>
<dbReference type="EnsemblMetazoa" id="GBRI015317-RA">
    <property type="protein sequence ID" value="GBRI015317-PA"/>
    <property type="gene ID" value="GBRI015317"/>
</dbReference>
<organism evidence="2 3">
    <name type="scientific">Glossina brevipalpis</name>
    <dbReference type="NCBI Taxonomy" id="37001"/>
    <lineage>
        <taxon>Eukaryota</taxon>
        <taxon>Metazoa</taxon>
        <taxon>Ecdysozoa</taxon>
        <taxon>Arthropoda</taxon>
        <taxon>Hexapoda</taxon>
        <taxon>Insecta</taxon>
        <taxon>Pterygota</taxon>
        <taxon>Neoptera</taxon>
        <taxon>Endopterygota</taxon>
        <taxon>Diptera</taxon>
        <taxon>Brachycera</taxon>
        <taxon>Muscomorpha</taxon>
        <taxon>Hippoboscoidea</taxon>
        <taxon>Glossinidae</taxon>
        <taxon>Glossina</taxon>
    </lineage>
</organism>
<evidence type="ECO:0000313" key="3">
    <source>
        <dbReference type="Proteomes" id="UP000091820"/>
    </source>
</evidence>
<proteinExistence type="predicted"/>
<dbReference type="AlphaFoldDB" id="A0A1A9WD78"/>
<reference evidence="3" key="1">
    <citation type="submission" date="2014-03" db="EMBL/GenBank/DDBJ databases">
        <authorList>
            <person name="Aksoy S."/>
            <person name="Warren W."/>
            <person name="Wilson R.K."/>
        </authorList>
    </citation>
    <scope>NUCLEOTIDE SEQUENCE [LARGE SCALE GENOMIC DNA]</scope>
    <source>
        <strain evidence="3">IAEA</strain>
    </source>
</reference>
<evidence type="ECO:0000256" key="1">
    <source>
        <dbReference type="SAM" id="SignalP"/>
    </source>
</evidence>